<dbReference type="PANTHER" id="PTHR35317:SF31">
    <property type="entry name" value="DUF4219 DOMAIN-CONTAINING PROTEIN"/>
    <property type="match status" value="1"/>
</dbReference>
<feature type="compositionally biased region" description="Basic and acidic residues" evidence="1">
    <location>
        <begin position="63"/>
        <end position="72"/>
    </location>
</feature>
<evidence type="ECO:0000256" key="1">
    <source>
        <dbReference type="SAM" id="MobiDB-lite"/>
    </source>
</evidence>
<keyword evidence="3" id="KW-1185">Reference proteome</keyword>
<dbReference type="Pfam" id="PF14223">
    <property type="entry name" value="Retrotran_gag_2"/>
    <property type="match status" value="1"/>
</dbReference>
<gene>
    <name evidence="2" type="ORF">J1N35_038202</name>
</gene>
<comment type="caution">
    <text evidence="2">The sequence shown here is derived from an EMBL/GenBank/DDBJ whole genome shotgun (WGS) entry which is preliminary data.</text>
</comment>
<reference evidence="2 3" key="1">
    <citation type="journal article" date="2021" name="Plant Biotechnol. J.">
        <title>Multi-omics assisted identification of the key and species-specific regulatory components of drought-tolerant mechanisms in Gossypium stocksii.</title>
        <authorList>
            <person name="Yu D."/>
            <person name="Ke L."/>
            <person name="Zhang D."/>
            <person name="Wu Y."/>
            <person name="Sun Y."/>
            <person name="Mei J."/>
            <person name="Sun J."/>
            <person name="Sun Y."/>
        </authorList>
    </citation>
    <scope>NUCLEOTIDE SEQUENCE [LARGE SCALE GENOMIC DNA]</scope>
    <source>
        <strain evidence="3">cv. E1</strain>
        <tissue evidence="2">Leaf</tissue>
    </source>
</reference>
<feature type="region of interest" description="Disordered" evidence="1">
    <location>
        <begin position="63"/>
        <end position="97"/>
    </location>
</feature>
<accession>A0A9D3ZMG0</accession>
<protein>
    <submittedName>
        <fullName evidence="2">Uncharacterized protein</fullName>
    </submittedName>
</protein>
<dbReference type="PANTHER" id="PTHR35317">
    <property type="entry name" value="OS04G0629600 PROTEIN"/>
    <property type="match status" value="1"/>
</dbReference>
<dbReference type="Proteomes" id="UP000828251">
    <property type="component" value="Unassembled WGS sequence"/>
</dbReference>
<organism evidence="2 3">
    <name type="scientific">Gossypium stocksii</name>
    <dbReference type="NCBI Taxonomy" id="47602"/>
    <lineage>
        <taxon>Eukaryota</taxon>
        <taxon>Viridiplantae</taxon>
        <taxon>Streptophyta</taxon>
        <taxon>Embryophyta</taxon>
        <taxon>Tracheophyta</taxon>
        <taxon>Spermatophyta</taxon>
        <taxon>Magnoliopsida</taxon>
        <taxon>eudicotyledons</taxon>
        <taxon>Gunneridae</taxon>
        <taxon>Pentapetalae</taxon>
        <taxon>rosids</taxon>
        <taxon>malvids</taxon>
        <taxon>Malvales</taxon>
        <taxon>Malvaceae</taxon>
        <taxon>Malvoideae</taxon>
        <taxon>Gossypium</taxon>
    </lineage>
</organism>
<evidence type="ECO:0000313" key="2">
    <source>
        <dbReference type="EMBL" id="KAH1047418.1"/>
    </source>
</evidence>
<name>A0A9D3ZMG0_9ROSI</name>
<dbReference type="AlphaFoldDB" id="A0A9D3ZMG0"/>
<proteinExistence type="predicted"/>
<dbReference type="OrthoDB" id="1002045at2759"/>
<dbReference type="EMBL" id="JAIQCV010000011">
    <property type="protein sequence ID" value="KAH1047418.1"/>
    <property type="molecule type" value="Genomic_DNA"/>
</dbReference>
<sequence length="149" mass="17472">MNVVNNIRLLGDQFSEARIVEKFISTLSEKYEAKISSLENSKDLTSISLTELINALYAQEQRRASRQEEHQESAFQAKSRPILSSSGYKGKKTWSNKPRRYKARKRYPLCPHCKRPIYLGENYWFRLDVQCPVCKKMCYIEKVCRNKGK</sequence>
<evidence type="ECO:0000313" key="3">
    <source>
        <dbReference type="Proteomes" id="UP000828251"/>
    </source>
</evidence>